<comment type="catalytic activity">
    <reaction evidence="9">
        <text>[protein]-dithiol + NAD(+) = [protein]-disulfide + NADH + H(+)</text>
        <dbReference type="Rhea" id="RHEA:18749"/>
        <dbReference type="Rhea" id="RHEA-COMP:10593"/>
        <dbReference type="Rhea" id="RHEA-COMP:10594"/>
        <dbReference type="ChEBI" id="CHEBI:15378"/>
        <dbReference type="ChEBI" id="CHEBI:29950"/>
        <dbReference type="ChEBI" id="CHEBI:50058"/>
        <dbReference type="ChEBI" id="CHEBI:57540"/>
        <dbReference type="ChEBI" id="CHEBI:57945"/>
        <dbReference type="EC" id="1.8.1.8"/>
    </reaction>
</comment>
<evidence type="ECO:0000256" key="6">
    <source>
        <dbReference type="ARBA" id="ARBA00023002"/>
    </source>
</evidence>
<dbReference type="EMBL" id="CAJNOQ010011509">
    <property type="protein sequence ID" value="CAF1278463.1"/>
    <property type="molecule type" value="Genomic_DNA"/>
</dbReference>
<keyword evidence="5" id="KW-0862">Zinc</keyword>
<dbReference type="PANTHER" id="PTHR13871">
    <property type="entry name" value="THIOREDOXIN"/>
    <property type="match status" value="1"/>
</dbReference>
<dbReference type="AlphaFoldDB" id="A0A815CC75"/>
<dbReference type="PROSITE" id="PS50135">
    <property type="entry name" value="ZF_ZZ_2"/>
    <property type="match status" value="2"/>
</dbReference>
<keyword evidence="7" id="KW-0520">NAD</keyword>
<dbReference type="CDD" id="cd02340">
    <property type="entry name" value="ZZ_NBR1_like"/>
    <property type="match status" value="1"/>
</dbReference>
<organism evidence="14 16">
    <name type="scientific">Didymodactylos carnosus</name>
    <dbReference type="NCBI Taxonomy" id="1234261"/>
    <lineage>
        <taxon>Eukaryota</taxon>
        <taxon>Metazoa</taxon>
        <taxon>Spiralia</taxon>
        <taxon>Gnathifera</taxon>
        <taxon>Rotifera</taxon>
        <taxon>Eurotatoria</taxon>
        <taxon>Bdelloidea</taxon>
        <taxon>Philodinida</taxon>
        <taxon>Philodinidae</taxon>
        <taxon>Didymodactylos</taxon>
    </lineage>
</organism>
<comment type="catalytic activity">
    <reaction evidence="10">
        <text>[protein]-dithiol + NADP(+) = [protein]-disulfide + NADPH + H(+)</text>
        <dbReference type="Rhea" id="RHEA:18753"/>
        <dbReference type="Rhea" id="RHEA-COMP:10593"/>
        <dbReference type="Rhea" id="RHEA-COMP:10594"/>
        <dbReference type="ChEBI" id="CHEBI:15378"/>
        <dbReference type="ChEBI" id="CHEBI:29950"/>
        <dbReference type="ChEBI" id="CHEBI:50058"/>
        <dbReference type="ChEBI" id="CHEBI:57783"/>
        <dbReference type="ChEBI" id="CHEBI:58349"/>
        <dbReference type="EC" id="1.8.1.8"/>
    </reaction>
</comment>
<comment type="similarity">
    <text evidence="8">Belongs to the nucleoredoxin family.</text>
</comment>
<dbReference type="Proteomes" id="UP000681722">
    <property type="component" value="Unassembled WGS sequence"/>
</dbReference>
<dbReference type="InterPro" id="IPR043145">
    <property type="entry name" value="Znf_ZZ_sf"/>
</dbReference>
<evidence type="ECO:0000259" key="13">
    <source>
        <dbReference type="PROSITE" id="PS51352"/>
    </source>
</evidence>
<dbReference type="Pfam" id="PF13905">
    <property type="entry name" value="Thioredoxin_8"/>
    <property type="match status" value="2"/>
</dbReference>
<dbReference type="InterPro" id="IPR000433">
    <property type="entry name" value="Znf_ZZ"/>
</dbReference>
<dbReference type="PROSITE" id="PS51352">
    <property type="entry name" value="THIOREDOXIN_2"/>
    <property type="match status" value="2"/>
</dbReference>
<dbReference type="SUPFAM" id="SSF52833">
    <property type="entry name" value="Thioredoxin-like"/>
    <property type="match status" value="2"/>
</dbReference>
<dbReference type="InterPro" id="IPR036249">
    <property type="entry name" value="Thioredoxin-like_sf"/>
</dbReference>
<dbReference type="Pfam" id="PF00569">
    <property type="entry name" value="ZZ"/>
    <property type="match status" value="2"/>
</dbReference>
<dbReference type="OrthoDB" id="189920at2759"/>
<evidence type="ECO:0000256" key="1">
    <source>
        <dbReference type="ARBA" id="ARBA00012612"/>
    </source>
</evidence>
<dbReference type="Gene3D" id="3.30.60.90">
    <property type="match status" value="2"/>
</dbReference>
<evidence type="ECO:0000259" key="12">
    <source>
        <dbReference type="PROSITE" id="PS50135"/>
    </source>
</evidence>
<dbReference type="EMBL" id="CAJOBC010026720">
    <property type="protein sequence ID" value="CAF4071986.1"/>
    <property type="molecule type" value="Genomic_DNA"/>
</dbReference>
<keyword evidence="6" id="KW-0560">Oxidoreductase</keyword>
<dbReference type="GO" id="GO:0047134">
    <property type="term" value="F:protein-disulfide reductase [NAD(P)H] activity"/>
    <property type="evidence" value="ECO:0007669"/>
    <property type="project" value="UniProtKB-EC"/>
</dbReference>
<accession>A0A815CC75</accession>
<evidence type="ECO:0000256" key="7">
    <source>
        <dbReference type="ARBA" id="ARBA00023027"/>
    </source>
</evidence>
<proteinExistence type="inferred from homology"/>
<dbReference type="PROSITE" id="PS01357">
    <property type="entry name" value="ZF_ZZ_1"/>
    <property type="match status" value="1"/>
</dbReference>
<feature type="domain" description="ZZ-type" evidence="12">
    <location>
        <begin position="372"/>
        <end position="426"/>
    </location>
</feature>
<evidence type="ECO:0000256" key="5">
    <source>
        <dbReference type="ARBA" id="ARBA00022833"/>
    </source>
</evidence>
<feature type="domain" description="Thioredoxin" evidence="13">
    <location>
        <begin position="214"/>
        <end position="356"/>
    </location>
</feature>
<dbReference type="Proteomes" id="UP000663829">
    <property type="component" value="Unassembled WGS sequence"/>
</dbReference>
<dbReference type="Gene3D" id="3.40.30.10">
    <property type="entry name" value="Glutaredoxin"/>
    <property type="match status" value="2"/>
</dbReference>
<sequence>MTSAVEVVGTELLNGSTDTTKFDSNQLKGKYIGLYFSAHWCGPCRNFTPKLAEAYKQANSDTFDIVFVSGDTDQASFDEYYKEMPWKAIPFADRTLAEKLNEKYEIQGIPSLIILKPDGSVLTADGDGELRKKGKDAILKWSKGQSIYWSREANAGEHTWNNVYCDNCDMKPIVGVRYGCAQCSDYDSCQQCKENNSHEHELMKYFIPKTKYSLSELFGGNDVELLDKNDQKIKLDSLKDKYLGLYFSAHWCPPCRHFTPQLAEIYKQSVAANLPFDIIFLSSDEDQESFNEYYKEMPWKAVPFENRMIKQRLSIYYGIQGIPSLVIIKPSGETLTIKGRRDIDRNKLKAIEAWVKGEKVKNEPVKPEDFVWRNVTCDGCRTEPIVGLRYYCKTCGNYDLCAACKEKGHEHELKLIDMPKEDDDED</sequence>
<evidence type="ECO:0000313" key="16">
    <source>
        <dbReference type="Proteomes" id="UP000663829"/>
    </source>
</evidence>
<evidence type="ECO:0000313" key="14">
    <source>
        <dbReference type="EMBL" id="CAF1278463.1"/>
    </source>
</evidence>
<dbReference type="SUPFAM" id="SSF57850">
    <property type="entry name" value="RING/U-box"/>
    <property type="match status" value="2"/>
</dbReference>
<evidence type="ECO:0000256" key="10">
    <source>
        <dbReference type="ARBA" id="ARBA00047804"/>
    </source>
</evidence>
<evidence type="ECO:0000313" key="15">
    <source>
        <dbReference type="EMBL" id="CAF4071986.1"/>
    </source>
</evidence>
<dbReference type="SMART" id="SM00291">
    <property type="entry name" value="ZnF_ZZ"/>
    <property type="match status" value="2"/>
</dbReference>
<name>A0A815CC75_9BILA</name>
<evidence type="ECO:0000256" key="8">
    <source>
        <dbReference type="ARBA" id="ARBA00025782"/>
    </source>
</evidence>
<evidence type="ECO:0000256" key="11">
    <source>
        <dbReference type="PROSITE-ProRule" id="PRU00228"/>
    </source>
</evidence>
<feature type="domain" description="Thioredoxin" evidence="13">
    <location>
        <begin position="6"/>
        <end position="147"/>
    </location>
</feature>
<evidence type="ECO:0000256" key="9">
    <source>
        <dbReference type="ARBA" id="ARBA00047388"/>
    </source>
</evidence>
<dbReference type="InterPro" id="IPR052259">
    <property type="entry name" value="Nucleoredoxin-like"/>
</dbReference>
<gene>
    <name evidence="14" type="ORF">GPM918_LOCUS27436</name>
    <name evidence="15" type="ORF">SRO942_LOCUS27762</name>
</gene>
<keyword evidence="2" id="KW-0479">Metal-binding</keyword>
<dbReference type="EC" id="1.8.1.8" evidence="1"/>
<keyword evidence="4 11" id="KW-0863">Zinc-finger</keyword>
<keyword evidence="3" id="KW-0677">Repeat</keyword>
<dbReference type="PANTHER" id="PTHR13871:SF96">
    <property type="entry name" value="THIOREDOXIN DOMAIN-CONTAINING PROTEIN"/>
    <property type="match status" value="1"/>
</dbReference>
<protein>
    <recommendedName>
        <fullName evidence="1">protein-disulfide reductase</fullName>
        <ecNumber evidence="1">1.8.1.8</ecNumber>
    </recommendedName>
</protein>
<evidence type="ECO:0000256" key="4">
    <source>
        <dbReference type="ARBA" id="ARBA00022771"/>
    </source>
</evidence>
<evidence type="ECO:0000256" key="3">
    <source>
        <dbReference type="ARBA" id="ARBA00022737"/>
    </source>
</evidence>
<keyword evidence="16" id="KW-1185">Reference proteome</keyword>
<dbReference type="InterPro" id="IPR012336">
    <property type="entry name" value="Thioredoxin-like_fold"/>
</dbReference>
<comment type="caution">
    <text evidence="14">The sequence shown here is derived from an EMBL/GenBank/DDBJ whole genome shotgun (WGS) entry which is preliminary data.</text>
</comment>
<dbReference type="InterPro" id="IPR013766">
    <property type="entry name" value="Thioredoxin_domain"/>
</dbReference>
<feature type="domain" description="ZZ-type" evidence="12">
    <location>
        <begin position="160"/>
        <end position="210"/>
    </location>
</feature>
<evidence type="ECO:0000256" key="2">
    <source>
        <dbReference type="ARBA" id="ARBA00022723"/>
    </source>
</evidence>
<reference evidence="14" key="1">
    <citation type="submission" date="2021-02" db="EMBL/GenBank/DDBJ databases">
        <authorList>
            <person name="Nowell W R."/>
        </authorList>
    </citation>
    <scope>NUCLEOTIDE SEQUENCE</scope>
</reference>
<dbReference type="GO" id="GO:0008270">
    <property type="term" value="F:zinc ion binding"/>
    <property type="evidence" value="ECO:0007669"/>
    <property type="project" value="UniProtKB-KW"/>
</dbReference>